<evidence type="ECO:0000256" key="3">
    <source>
        <dbReference type="ARBA" id="ARBA00023295"/>
    </source>
</evidence>
<gene>
    <name evidence="5" type="ORF">LX83_000799</name>
</gene>
<keyword evidence="6" id="KW-1185">Reference proteome</keyword>
<keyword evidence="3" id="KW-0326">Glycosidase</keyword>
<dbReference type="GO" id="GO:0004553">
    <property type="term" value="F:hydrolase activity, hydrolyzing O-glycosyl compounds"/>
    <property type="evidence" value="ECO:0007669"/>
    <property type="project" value="InterPro"/>
</dbReference>
<dbReference type="GO" id="GO:0009254">
    <property type="term" value="P:peptidoglycan turnover"/>
    <property type="evidence" value="ECO:0007669"/>
    <property type="project" value="TreeGrafter"/>
</dbReference>
<dbReference type="SUPFAM" id="SSF51445">
    <property type="entry name" value="(Trans)glycosidases"/>
    <property type="match status" value="1"/>
</dbReference>
<dbReference type="PANTHER" id="PTHR30480">
    <property type="entry name" value="BETA-HEXOSAMINIDASE-RELATED"/>
    <property type="match status" value="1"/>
</dbReference>
<dbReference type="InterPro" id="IPR036962">
    <property type="entry name" value="Glyco_hydro_3_N_sf"/>
</dbReference>
<protein>
    <submittedName>
        <fullName evidence="5">Beta-N-acetylhexosaminidase</fullName>
    </submittedName>
</protein>
<dbReference type="Gene3D" id="3.20.20.300">
    <property type="entry name" value="Glycoside hydrolase, family 3, N-terminal domain"/>
    <property type="match status" value="1"/>
</dbReference>
<dbReference type="EMBL" id="JAMTCK010000002">
    <property type="protein sequence ID" value="MCP2163959.1"/>
    <property type="molecule type" value="Genomic_DNA"/>
</dbReference>
<dbReference type="InterPro" id="IPR001764">
    <property type="entry name" value="Glyco_hydro_3_N"/>
</dbReference>
<name>A0AAE3GAQ1_9PSEU</name>
<reference evidence="5" key="1">
    <citation type="submission" date="2022-06" db="EMBL/GenBank/DDBJ databases">
        <title>Genomic Encyclopedia of Archaeal and Bacterial Type Strains, Phase II (KMG-II): from individual species to whole genera.</title>
        <authorList>
            <person name="Goeker M."/>
        </authorList>
    </citation>
    <scope>NUCLEOTIDE SEQUENCE</scope>
    <source>
        <strain evidence="5">DSM 43935</strain>
    </source>
</reference>
<organism evidence="5 6">
    <name type="scientific">Goodfellowiella coeruleoviolacea</name>
    <dbReference type="NCBI Taxonomy" id="334858"/>
    <lineage>
        <taxon>Bacteria</taxon>
        <taxon>Bacillati</taxon>
        <taxon>Actinomycetota</taxon>
        <taxon>Actinomycetes</taxon>
        <taxon>Pseudonocardiales</taxon>
        <taxon>Pseudonocardiaceae</taxon>
        <taxon>Goodfellowiella</taxon>
    </lineage>
</organism>
<dbReference type="NCBIfam" id="NF003740">
    <property type="entry name" value="PRK05337.1"/>
    <property type="match status" value="1"/>
</dbReference>
<keyword evidence="2" id="KW-0378">Hydrolase</keyword>
<comment type="similarity">
    <text evidence="1">Belongs to the glycosyl hydrolase 3 family.</text>
</comment>
<dbReference type="InterPro" id="IPR017853">
    <property type="entry name" value="GH"/>
</dbReference>
<dbReference type="PANTHER" id="PTHR30480:SF16">
    <property type="entry name" value="GLYCOSIDE HYDROLASE FAMILY 3 DOMAIN PROTEIN"/>
    <property type="match status" value="1"/>
</dbReference>
<evidence type="ECO:0000259" key="4">
    <source>
        <dbReference type="Pfam" id="PF00933"/>
    </source>
</evidence>
<comment type="caution">
    <text evidence="5">The sequence shown here is derived from an EMBL/GenBank/DDBJ whole genome shotgun (WGS) entry which is preliminary data.</text>
</comment>
<sequence>MTSPKTRPTASVTADLGEAVHRCLILGWDAPVVTDELRRRVDNGLGGVILHTRNVTDTAQLRALTDELRALRSDFLVAIDQEGGRIGHLERAQVPASPAHWALGVADDPELTARVARTLAGHLAALGIMVSYAPVADVQREDANPIIRTRSFGADPELVSRHVAAWVEGTLAAGVAPCAKHFPGHGSTTVDSHLGVAVDTRDLATLSEVDLAPFRAAIAAGVPQIMTAHVSFPELDELPATLSRRVLVDVLRAELGFTGVIVTDALEMKAIADRYGEAAGAWMAFAAGADQLIIAEPDDGLHERCVAAVVQAVADGALAEERVFEAAQRVAALAARFAQPPASTSTVDDERHEPGLAAARRAVRRTPLPAPLRAPFVVDLYRAPRPALEWDGSDLVTHVRALDPDADGVGITAGPVDVAGLLARAANRPLVIATEDANLHDWQRQARDALLAGRPDARLVETGLPDSAATATSTDAADTPAPALIRAYGRGHASLRATAEAVVGR</sequence>
<dbReference type="RefSeq" id="WP_253767161.1">
    <property type="nucleotide sequence ID" value="NZ_JAMTCK010000002.1"/>
</dbReference>
<dbReference type="GO" id="GO:0005975">
    <property type="term" value="P:carbohydrate metabolic process"/>
    <property type="evidence" value="ECO:0007669"/>
    <property type="project" value="InterPro"/>
</dbReference>
<feature type="domain" description="Glycoside hydrolase family 3 N-terminal" evidence="4">
    <location>
        <begin position="42"/>
        <end position="332"/>
    </location>
</feature>
<dbReference type="Proteomes" id="UP001206128">
    <property type="component" value="Unassembled WGS sequence"/>
</dbReference>
<evidence type="ECO:0000313" key="6">
    <source>
        <dbReference type="Proteomes" id="UP001206128"/>
    </source>
</evidence>
<proteinExistence type="inferred from homology"/>
<accession>A0AAE3GAQ1</accession>
<dbReference type="AlphaFoldDB" id="A0AAE3GAQ1"/>
<dbReference type="InterPro" id="IPR050226">
    <property type="entry name" value="NagZ_Beta-hexosaminidase"/>
</dbReference>
<evidence type="ECO:0000313" key="5">
    <source>
        <dbReference type="EMBL" id="MCP2163959.1"/>
    </source>
</evidence>
<evidence type="ECO:0000256" key="2">
    <source>
        <dbReference type="ARBA" id="ARBA00022801"/>
    </source>
</evidence>
<evidence type="ECO:0000256" key="1">
    <source>
        <dbReference type="ARBA" id="ARBA00005336"/>
    </source>
</evidence>
<dbReference type="Pfam" id="PF00933">
    <property type="entry name" value="Glyco_hydro_3"/>
    <property type="match status" value="1"/>
</dbReference>